<dbReference type="CDD" id="cd00118">
    <property type="entry name" value="LysM"/>
    <property type="match status" value="1"/>
</dbReference>
<organism evidence="2 3">
    <name type="scientific">Alicyclobacillus fastidiosus</name>
    <dbReference type="NCBI Taxonomy" id="392011"/>
    <lineage>
        <taxon>Bacteria</taxon>
        <taxon>Bacillati</taxon>
        <taxon>Bacillota</taxon>
        <taxon>Bacilli</taxon>
        <taxon>Bacillales</taxon>
        <taxon>Alicyclobacillaceae</taxon>
        <taxon>Alicyclobacillus</taxon>
    </lineage>
</organism>
<evidence type="ECO:0000259" key="1">
    <source>
        <dbReference type="PROSITE" id="PS51782"/>
    </source>
</evidence>
<dbReference type="InterPro" id="IPR018392">
    <property type="entry name" value="LysM"/>
</dbReference>
<sequence length="120" mass="13350">MFIHTVVSGDTIRDIARIYGTTTRELERLNELSTRDVLVPGLHLLVPGQNRYVARPYRIQSGDSVASVAQKIGLSETNLERWLGFRGAIGTDLTAGTTIWVPKSVPQKRTIEESRRSSSI</sequence>
<name>A0ABY6ZCK5_9BACL</name>
<evidence type="ECO:0000313" key="2">
    <source>
        <dbReference type="EMBL" id="WAH40628.1"/>
    </source>
</evidence>
<dbReference type="PANTHER" id="PTHR33734">
    <property type="entry name" value="LYSM DOMAIN-CONTAINING GPI-ANCHORED PROTEIN 2"/>
    <property type="match status" value="1"/>
</dbReference>
<proteinExistence type="predicted"/>
<dbReference type="Gene3D" id="3.10.350.10">
    <property type="entry name" value="LysM domain"/>
    <property type="match status" value="2"/>
</dbReference>
<dbReference type="EMBL" id="CP104067">
    <property type="protein sequence ID" value="WAH40628.1"/>
    <property type="molecule type" value="Genomic_DNA"/>
</dbReference>
<evidence type="ECO:0000313" key="3">
    <source>
        <dbReference type="Proteomes" id="UP001164761"/>
    </source>
</evidence>
<dbReference type="Proteomes" id="UP001164761">
    <property type="component" value="Chromosome"/>
</dbReference>
<protein>
    <submittedName>
        <fullName evidence="2">LysM peptidoglycan-binding domain-containing protein</fullName>
    </submittedName>
</protein>
<dbReference type="InterPro" id="IPR036779">
    <property type="entry name" value="LysM_dom_sf"/>
</dbReference>
<feature type="domain" description="LysM" evidence="1">
    <location>
        <begin position="2"/>
        <end position="46"/>
    </location>
</feature>
<feature type="domain" description="LysM" evidence="1">
    <location>
        <begin position="55"/>
        <end position="101"/>
    </location>
</feature>
<accession>A0ABY6ZCK5</accession>
<dbReference type="PANTHER" id="PTHR33734:SF22">
    <property type="entry name" value="MEMBRANE-BOUND LYTIC MUREIN TRANSGLYCOSYLASE D"/>
    <property type="match status" value="1"/>
</dbReference>
<keyword evidence="3" id="KW-1185">Reference proteome</keyword>
<dbReference type="Pfam" id="PF01476">
    <property type="entry name" value="LysM"/>
    <property type="match status" value="2"/>
</dbReference>
<dbReference type="RefSeq" id="WP_268004526.1">
    <property type="nucleotide sequence ID" value="NZ_BSUT01000001.1"/>
</dbReference>
<dbReference type="PROSITE" id="PS51782">
    <property type="entry name" value="LYSM"/>
    <property type="match status" value="2"/>
</dbReference>
<dbReference type="SMART" id="SM00257">
    <property type="entry name" value="LysM"/>
    <property type="match status" value="2"/>
</dbReference>
<gene>
    <name evidence="2" type="ORF">NZD89_20275</name>
</gene>
<reference evidence="2" key="1">
    <citation type="submission" date="2022-08" db="EMBL/GenBank/DDBJ databases">
        <title>Alicyclobacillus fastidiosus DSM 17978, complete genome.</title>
        <authorList>
            <person name="Wang Q."/>
            <person name="Cai R."/>
            <person name="Wang Z."/>
        </authorList>
    </citation>
    <scope>NUCLEOTIDE SEQUENCE</scope>
    <source>
        <strain evidence="2">DSM 17978</strain>
    </source>
</reference>
<dbReference type="SUPFAM" id="SSF54106">
    <property type="entry name" value="LysM domain"/>
    <property type="match status" value="2"/>
</dbReference>